<dbReference type="Pfam" id="PF00578">
    <property type="entry name" value="AhpC-TSA"/>
    <property type="match status" value="1"/>
</dbReference>
<dbReference type="SUPFAM" id="SSF52833">
    <property type="entry name" value="Thioredoxin-like"/>
    <property type="match status" value="1"/>
</dbReference>
<dbReference type="AlphaFoldDB" id="A0A517SF05"/>
<gene>
    <name evidence="2" type="ORF">Pan44_27230</name>
</gene>
<dbReference type="InParanoid" id="A0A517SF05"/>
<reference evidence="2 3" key="1">
    <citation type="submission" date="2019-02" db="EMBL/GenBank/DDBJ databases">
        <title>Deep-cultivation of Planctomycetes and their phenomic and genomic characterization uncovers novel biology.</title>
        <authorList>
            <person name="Wiegand S."/>
            <person name="Jogler M."/>
            <person name="Boedeker C."/>
            <person name="Pinto D."/>
            <person name="Vollmers J."/>
            <person name="Rivas-Marin E."/>
            <person name="Kohn T."/>
            <person name="Peeters S.H."/>
            <person name="Heuer A."/>
            <person name="Rast P."/>
            <person name="Oberbeckmann S."/>
            <person name="Bunk B."/>
            <person name="Jeske O."/>
            <person name="Meyerdierks A."/>
            <person name="Storesund J.E."/>
            <person name="Kallscheuer N."/>
            <person name="Luecker S."/>
            <person name="Lage O.M."/>
            <person name="Pohl T."/>
            <person name="Merkel B.J."/>
            <person name="Hornburger P."/>
            <person name="Mueller R.-W."/>
            <person name="Bruemmer F."/>
            <person name="Labrenz M."/>
            <person name="Spormann A.M."/>
            <person name="Op den Camp H."/>
            <person name="Overmann J."/>
            <person name="Amann R."/>
            <person name="Jetten M.S.M."/>
            <person name="Mascher T."/>
            <person name="Medema M.H."/>
            <person name="Devos D.P."/>
            <person name="Kaster A.-K."/>
            <person name="Ovreas L."/>
            <person name="Rohde M."/>
            <person name="Galperin M.Y."/>
            <person name="Jogler C."/>
        </authorList>
    </citation>
    <scope>NUCLEOTIDE SEQUENCE [LARGE SCALE GENOMIC DNA]</scope>
    <source>
        <strain evidence="2 3">Pan44</strain>
    </source>
</reference>
<dbReference type="PANTHER" id="PTHR28630:SF3">
    <property type="entry name" value="PEROXIREDOXIN-LIKE 2C"/>
    <property type="match status" value="1"/>
</dbReference>
<dbReference type="KEGG" id="ccos:Pan44_27230"/>
<keyword evidence="3" id="KW-1185">Reference proteome</keyword>
<dbReference type="InterPro" id="IPR000866">
    <property type="entry name" value="AhpC/TSA"/>
</dbReference>
<accession>A0A517SF05</accession>
<dbReference type="OrthoDB" id="200319at2"/>
<dbReference type="RefSeq" id="WP_145030527.1">
    <property type="nucleotide sequence ID" value="NZ_CP036271.1"/>
</dbReference>
<dbReference type="PANTHER" id="PTHR28630">
    <property type="match status" value="1"/>
</dbReference>
<feature type="domain" description="Alkyl hydroperoxide reductase subunit C/ Thiol specific antioxidant" evidence="1">
    <location>
        <begin position="20"/>
        <end position="112"/>
    </location>
</feature>
<name>A0A517SF05_9PLAN</name>
<dbReference type="CDD" id="cd02970">
    <property type="entry name" value="PRX_like2"/>
    <property type="match status" value="1"/>
</dbReference>
<dbReference type="InterPro" id="IPR036249">
    <property type="entry name" value="Thioredoxin-like_sf"/>
</dbReference>
<evidence type="ECO:0000313" key="3">
    <source>
        <dbReference type="Proteomes" id="UP000315700"/>
    </source>
</evidence>
<dbReference type="NCBIfam" id="NF040769">
    <property type="entry name" value="SelL_rel_redox"/>
    <property type="match status" value="1"/>
</dbReference>
<dbReference type="Gene3D" id="3.40.30.10">
    <property type="entry name" value="Glutaredoxin"/>
    <property type="match status" value="1"/>
</dbReference>
<organism evidence="2 3">
    <name type="scientific">Caulifigura coniformis</name>
    <dbReference type="NCBI Taxonomy" id="2527983"/>
    <lineage>
        <taxon>Bacteria</taxon>
        <taxon>Pseudomonadati</taxon>
        <taxon>Planctomycetota</taxon>
        <taxon>Planctomycetia</taxon>
        <taxon>Planctomycetales</taxon>
        <taxon>Planctomycetaceae</taxon>
        <taxon>Caulifigura</taxon>
    </lineage>
</organism>
<dbReference type="InterPro" id="IPR032801">
    <property type="entry name" value="PXL2A/B/C"/>
</dbReference>
<protein>
    <submittedName>
        <fullName evidence="2">AhpC/TSA family protein</fullName>
    </submittedName>
</protein>
<dbReference type="GO" id="GO:0016209">
    <property type="term" value="F:antioxidant activity"/>
    <property type="evidence" value="ECO:0007669"/>
    <property type="project" value="InterPro"/>
</dbReference>
<dbReference type="Proteomes" id="UP000315700">
    <property type="component" value="Chromosome"/>
</dbReference>
<evidence type="ECO:0000259" key="1">
    <source>
        <dbReference type="Pfam" id="PF00578"/>
    </source>
</evidence>
<dbReference type="GO" id="GO:0016491">
    <property type="term" value="F:oxidoreductase activity"/>
    <property type="evidence" value="ECO:0007669"/>
    <property type="project" value="InterPro"/>
</dbReference>
<evidence type="ECO:0000313" key="2">
    <source>
        <dbReference type="EMBL" id="QDT54688.1"/>
    </source>
</evidence>
<dbReference type="EMBL" id="CP036271">
    <property type="protein sequence ID" value="QDT54688.1"/>
    <property type="molecule type" value="Genomic_DNA"/>
</dbReference>
<proteinExistence type="predicted"/>
<sequence length="174" mass="19430">MPATSTTSPWTGFRSVSGRTLQDISDEKPTLLVFLRHAGCTFCREALADLHARLGEIEALGSQVAIVYQESPEGMRPLIEKNDLARVEQFSDPDRSLYEAFQLQLGRVRQLFNFKTLVRGFQAAITSGHGFGAVTSNVYQLPGAFLVHRGRVLREFRHQSASDRPNYSEMACPI</sequence>